<dbReference type="AlphaFoldDB" id="A0A1W0XEZ9"/>
<name>A0A1W0XEZ9_HYPEX</name>
<feature type="chain" id="PRO_5012935608" description="PPPDE domain-containing protein" evidence="2">
    <location>
        <begin position="24"/>
        <end position="351"/>
    </location>
</feature>
<organism evidence="3 4">
    <name type="scientific">Hypsibius exemplaris</name>
    <name type="common">Freshwater tardigrade</name>
    <dbReference type="NCBI Taxonomy" id="2072580"/>
    <lineage>
        <taxon>Eukaryota</taxon>
        <taxon>Metazoa</taxon>
        <taxon>Ecdysozoa</taxon>
        <taxon>Tardigrada</taxon>
        <taxon>Eutardigrada</taxon>
        <taxon>Parachela</taxon>
        <taxon>Hypsibioidea</taxon>
        <taxon>Hypsibiidae</taxon>
        <taxon>Hypsibius</taxon>
    </lineage>
</organism>
<gene>
    <name evidence="3" type="ORF">BV898_00184</name>
</gene>
<dbReference type="Proteomes" id="UP000192578">
    <property type="component" value="Unassembled WGS sequence"/>
</dbReference>
<protein>
    <recommendedName>
        <fullName evidence="5">PPPDE domain-containing protein</fullName>
    </recommendedName>
</protein>
<feature type="compositionally biased region" description="Low complexity" evidence="1">
    <location>
        <begin position="86"/>
        <end position="108"/>
    </location>
</feature>
<feature type="region of interest" description="Disordered" evidence="1">
    <location>
        <begin position="72"/>
        <end position="157"/>
    </location>
</feature>
<comment type="caution">
    <text evidence="3">The sequence shown here is derived from an EMBL/GenBank/DDBJ whole genome shotgun (WGS) entry which is preliminary data.</text>
</comment>
<dbReference type="EMBL" id="MTYJ01000001">
    <property type="protein sequence ID" value="OQV26054.1"/>
    <property type="molecule type" value="Genomic_DNA"/>
</dbReference>
<accession>A0A1W0XEZ9</accession>
<evidence type="ECO:0000256" key="1">
    <source>
        <dbReference type="SAM" id="MobiDB-lite"/>
    </source>
</evidence>
<reference evidence="4" key="1">
    <citation type="submission" date="2017-01" db="EMBL/GenBank/DDBJ databases">
        <title>Comparative genomics of anhydrobiosis in the tardigrade Hypsibius dujardini.</title>
        <authorList>
            <person name="Yoshida Y."/>
            <person name="Koutsovoulos G."/>
            <person name="Laetsch D."/>
            <person name="Stevens L."/>
            <person name="Kumar S."/>
            <person name="Horikawa D."/>
            <person name="Ishino K."/>
            <person name="Komine S."/>
            <person name="Tomita M."/>
            <person name="Blaxter M."/>
            <person name="Arakawa K."/>
        </authorList>
    </citation>
    <scope>NUCLEOTIDE SEQUENCE [LARGE SCALE GENOMIC DNA]</scope>
    <source>
        <strain evidence="4">Z151</strain>
    </source>
</reference>
<evidence type="ECO:0000256" key="2">
    <source>
        <dbReference type="SAM" id="SignalP"/>
    </source>
</evidence>
<sequence length="351" mass="38832">MSDTSRFCCTILVVILVTSSTYGSFEASEGSASAAAAAAPTLIKSVWDLFGGSMGSVGNSLGSVGSNDFGSIRREGNYPDSQYARGNNGNYPNNNQNYNNNNNGNGNYPDSSRVGGQSEYWTRPPMNQGNSNQGRARNAPRVSTERSGQNRFPDPTRIYDSAERETSVFLRVAPVLSQSTRNTPYEIIESIFHGPWSWEYAAQHVYALHWDLEYRFDPYGDTVFTFGSRKESDGKLWGSLDKKAFTEMPAKYFFLGNITTSPKAATQAAYDNPLNGQVYDILTVNCQAWAVQHCKDMSDDLHQRMKNFPTLLESTKYAALWAQSLIASSFAGNSPTVKPGPTTRRDPTKLW</sequence>
<feature type="compositionally biased region" description="Polar residues" evidence="1">
    <location>
        <begin position="125"/>
        <end position="135"/>
    </location>
</feature>
<evidence type="ECO:0000313" key="3">
    <source>
        <dbReference type="EMBL" id="OQV26054.1"/>
    </source>
</evidence>
<evidence type="ECO:0008006" key="5">
    <source>
        <dbReference type="Google" id="ProtNLM"/>
    </source>
</evidence>
<keyword evidence="2" id="KW-0732">Signal</keyword>
<proteinExistence type="predicted"/>
<keyword evidence="4" id="KW-1185">Reference proteome</keyword>
<evidence type="ECO:0000313" key="4">
    <source>
        <dbReference type="Proteomes" id="UP000192578"/>
    </source>
</evidence>
<feature type="signal peptide" evidence="2">
    <location>
        <begin position="1"/>
        <end position="23"/>
    </location>
</feature>